<evidence type="ECO:0000313" key="8">
    <source>
        <dbReference type="Proteomes" id="UP000419017"/>
    </source>
</evidence>
<dbReference type="CDD" id="cd10434">
    <property type="entry name" value="GIY-YIG_UvrC_Cho"/>
    <property type="match status" value="1"/>
</dbReference>
<feature type="domain" description="GIY-YIG" evidence="6">
    <location>
        <begin position="10"/>
        <end position="87"/>
    </location>
</feature>
<dbReference type="GO" id="GO:0004518">
    <property type="term" value="F:nuclease activity"/>
    <property type="evidence" value="ECO:0007669"/>
    <property type="project" value="UniProtKB-KW"/>
</dbReference>
<dbReference type="FunFam" id="3.40.1440.10:FF:000001">
    <property type="entry name" value="UvrABC system protein C"/>
    <property type="match status" value="1"/>
</dbReference>
<evidence type="ECO:0000256" key="1">
    <source>
        <dbReference type="ARBA" id="ARBA00022490"/>
    </source>
</evidence>
<sequence length="355" mass="42140">MKIDRQKIPESAGVYLMKDINKKIIYIGKAKNLRNRVSSYFIGAHNIKTEKLVKNIKDIEFFLCNNELEAFILENNLIKKYKPKYNILLKDEKTYPYIKITKDNLPKLKIERKVLKDKSMYFGPYPNMNKKKLHSILLKSFDIYECGYSNLDKIYDKPCMNYHIKRCNGICVNKSLDTITYYKKPFNNLIKFLENKDTSILKSIENNMMTYTKNMQFEKAIIEKEKLEILSRLSVSQVIESTAKIFEDVFYIKRINDKVYASILKVINGKVLDKKIYTFNEFIEDDNLINIISMYYNDNILPNRIILNEEFLDEVEILKTWFIKEKNKNIKIIIPKIKSRSKDLLELSKKNLMNV</sequence>
<evidence type="ECO:0000256" key="2">
    <source>
        <dbReference type="ARBA" id="ARBA00022763"/>
    </source>
</evidence>
<dbReference type="InterPro" id="IPR035901">
    <property type="entry name" value="GIY-YIG_endonuc_sf"/>
</dbReference>
<dbReference type="RefSeq" id="WP_156683592.1">
    <property type="nucleotide sequence ID" value="NZ_CABWIB010000001.1"/>
</dbReference>
<dbReference type="GO" id="GO:0006289">
    <property type="term" value="P:nucleotide-excision repair"/>
    <property type="evidence" value="ECO:0007669"/>
    <property type="project" value="InterPro"/>
</dbReference>
<evidence type="ECO:0000256" key="3">
    <source>
        <dbReference type="ARBA" id="ARBA00022769"/>
    </source>
</evidence>
<dbReference type="Pfam" id="PF01541">
    <property type="entry name" value="GIY-YIG"/>
    <property type="match status" value="1"/>
</dbReference>
<dbReference type="GO" id="GO:0009380">
    <property type="term" value="C:excinuclease repair complex"/>
    <property type="evidence" value="ECO:0007669"/>
    <property type="project" value="TreeGrafter"/>
</dbReference>
<protein>
    <submittedName>
        <fullName evidence="7">Excinuclease ABC subunit C</fullName>
    </submittedName>
</protein>
<dbReference type="SUPFAM" id="SSF46600">
    <property type="entry name" value="C-terminal UvrC-binding domain of UvrB"/>
    <property type="match status" value="1"/>
</dbReference>
<dbReference type="SMART" id="SM00465">
    <property type="entry name" value="GIYc"/>
    <property type="match status" value="1"/>
</dbReference>
<dbReference type="PANTHER" id="PTHR30562">
    <property type="entry name" value="UVRC/OXIDOREDUCTASE"/>
    <property type="match status" value="1"/>
</dbReference>
<dbReference type="InterPro" id="IPR047296">
    <property type="entry name" value="GIY-YIG_UvrC_Cho"/>
</dbReference>
<dbReference type="EMBL" id="CABWIB010000001">
    <property type="protein sequence ID" value="VWL85612.1"/>
    <property type="molecule type" value="Genomic_DNA"/>
</dbReference>
<keyword evidence="5" id="KW-0234">DNA repair</keyword>
<reference evidence="7 8" key="1">
    <citation type="submission" date="2019-10" db="EMBL/GenBank/DDBJ databases">
        <authorList>
            <person name="Blom J."/>
        </authorList>
    </citation>
    <scope>NUCLEOTIDE SEQUENCE [LARGE SCALE GENOMIC DNA]</scope>
    <source>
        <strain evidence="7 8">ES3154-GLU</strain>
    </source>
</reference>
<keyword evidence="4" id="KW-0267">Excision nuclease</keyword>
<dbReference type="AlphaFoldDB" id="A0A6I8M6S7"/>
<dbReference type="InterPro" id="IPR036876">
    <property type="entry name" value="UVR_dom_sf"/>
</dbReference>
<dbReference type="SUPFAM" id="SSF82771">
    <property type="entry name" value="GIY-YIG endonuclease"/>
    <property type="match status" value="1"/>
</dbReference>
<accession>A0A6I8M6S7</accession>
<dbReference type="Gene3D" id="3.40.1440.10">
    <property type="entry name" value="GIY-YIG endonuclease"/>
    <property type="match status" value="1"/>
</dbReference>
<evidence type="ECO:0000256" key="4">
    <source>
        <dbReference type="ARBA" id="ARBA00022881"/>
    </source>
</evidence>
<keyword evidence="8" id="KW-1185">Reference proteome</keyword>
<dbReference type="PANTHER" id="PTHR30562:SF1">
    <property type="entry name" value="UVRABC SYSTEM PROTEIN C"/>
    <property type="match status" value="1"/>
</dbReference>
<dbReference type="Proteomes" id="UP000419017">
    <property type="component" value="Unassembled WGS sequence"/>
</dbReference>
<organism evidence="7 8">
    <name type="scientific">Oceanivirga miroungae</name>
    <dbReference type="NCBI Taxonomy" id="1130046"/>
    <lineage>
        <taxon>Bacteria</taxon>
        <taxon>Fusobacteriati</taxon>
        <taxon>Fusobacteriota</taxon>
        <taxon>Fusobacteriia</taxon>
        <taxon>Fusobacteriales</taxon>
        <taxon>Leptotrichiaceae</taxon>
        <taxon>Oceanivirga</taxon>
    </lineage>
</organism>
<name>A0A6I8M6S7_9FUSO</name>
<proteinExistence type="predicted"/>
<keyword evidence="3" id="KW-0228">DNA excision</keyword>
<dbReference type="InterPro" id="IPR050066">
    <property type="entry name" value="UvrABC_protein_C"/>
</dbReference>
<evidence type="ECO:0000259" key="6">
    <source>
        <dbReference type="PROSITE" id="PS50164"/>
    </source>
</evidence>
<gene>
    <name evidence="7" type="ORF">OMES3154_00898</name>
</gene>
<evidence type="ECO:0000256" key="5">
    <source>
        <dbReference type="ARBA" id="ARBA00023204"/>
    </source>
</evidence>
<evidence type="ECO:0000313" key="7">
    <source>
        <dbReference type="EMBL" id="VWL85612.1"/>
    </source>
</evidence>
<dbReference type="Pfam" id="PF22920">
    <property type="entry name" value="UvrC_RNaseH"/>
    <property type="match status" value="1"/>
</dbReference>
<dbReference type="InterPro" id="IPR000305">
    <property type="entry name" value="GIY-YIG_endonuc"/>
</dbReference>
<keyword evidence="1" id="KW-0963">Cytoplasm</keyword>
<dbReference type="PROSITE" id="PS50164">
    <property type="entry name" value="GIY_YIG"/>
    <property type="match status" value="1"/>
</dbReference>
<keyword evidence="2" id="KW-0227">DNA damage</keyword>